<comment type="subcellular location">
    <subcellularLocation>
        <location evidence="3">Cytoplasm</location>
    </subcellularLocation>
    <subcellularLocation>
        <location evidence="2">Nucleus</location>
    </subcellularLocation>
</comment>
<dbReference type="Proteomes" id="UP000187209">
    <property type="component" value="Unassembled WGS sequence"/>
</dbReference>
<evidence type="ECO:0000256" key="2">
    <source>
        <dbReference type="ARBA" id="ARBA00004123"/>
    </source>
</evidence>
<accession>A0A1R2C7N9</accession>
<dbReference type="FunFam" id="3.40.50.10890:FF:000002">
    <property type="entry name" value="Integrator complex subunit 11"/>
    <property type="match status" value="1"/>
</dbReference>
<dbReference type="GO" id="GO:0046872">
    <property type="term" value="F:metal ion binding"/>
    <property type="evidence" value="ECO:0007669"/>
    <property type="project" value="UniProtKB-KW"/>
</dbReference>
<dbReference type="SMART" id="SM00849">
    <property type="entry name" value="Lactamase_B"/>
    <property type="match status" value="1"/>
</dbReference>
<evidence type="ECO:0000313" key="13">
    <source>
        <dbReference type="Proteomes" id="UP000187209"/>
    </source>
</evidence>
<feature type="domain" description="Metallo-beta-lactamase" evidence="10">
    <location>
        <begin position="15"/>
        <end position="223"/>
    </location>
</feature>
<dbReference type="PANTHER" id="PTHR11203:SF37">
    <property type="entry name" value="INTEGRATOR COMPLEX SUBUNIT 11"/>
    <property type="match status" value="1"/>
</dbReference>
<keyword evidence="8" id="KW-0862">Zinc</keyword>
<dbReference type="InterPro" id="IPR022712">
    <property type="entry name" value="Beta_Casp"/>
</dbReference>
<evidence type="ECO:0000256" key="8">
    <source>
        <dbReference type="ARBA" id="ARBA00022833"/>
    </source>
</evidence>
<feature type="domain" description="Beta-Casp" evidence="11">
    <location>
        <begin position="243"/>
        <end position="361"/>
    </location>
</feature>
<dbReference type="InterPro" id="IPR001279">
    <property type="entry name" value="Metallo-B-lactamas"/>
</dbReference>
<dbReference type="Gene3D" id="3.60.15.10">
    <property type="entry name" value="Ribonuclease Z/Hydroxyacylglutathione hydrolase-like"/>
    <property type="match status" value="1"/>
</dbReference>
<name>A0A1R2C7N9_9CILI</name>
<evidence type="ECO:0000259" key="10">
    <source>
        <dbReference type="SMART" id="SM00849"/>
    </source>
</evidence>
<dbReference type="InterPro" id="IPR011108">
    <property type="entry name" value="RMMBL"/>
</dbReference>
<keyword evidence="13" id="KW-1185">Reference proteome</keyword>
<protein>
    <recommendedName>
        <fullName evidence="14">Integrator complex subunit 11</fullName>
    </recommendedName>
</protein>
<reference evidence="12 13" key="1">
    <citation type="submission" date="2016-11" db="EMBL/GenBank/DDBJ databases">
        <title>The macronuclear genome of Stentor coeruleus: a giant cell with tiny introns.</title>
        <authorList>
            <person name="Slabodnick M."/>
            <person name="Ruby J.G."/>
            <person name="Reiff S.B."/>
            <person name="Swart E.C."/>
            <person name="Gosai S."/>
            <person name="Prabakaran S."/>
            <person name="Witkowska E."/>
            <person name="Larue G.E."/>
            <person name="Fisher S."/>
            <person name="Freeman R.M."/>
            <person name="Gunawardena J."/>
            <person name="Chu W."/>
            <person name="Stover N.A."/>
            <person name="Gregory B.D."/>
            <person name="Nowacki M."/>
            <person name="Derisi J."/>
            <person name="Roy S.W."/>
            <person name="Marshall W.F."/>
            <person name="Sood P."/>
        </authorList>
    </citation>
    <scope>NUCLEOTIDE SEQUENCE [LARGE SCALE GENOMIC DNA]</scope>
    <source>
        <strain evidence="12">WM001</strain>
    </source>
</reference>
<dbReference type="AlphaFoldDB" id="A0A1R2C7N9"/>
<dbReference type="SUPFAM" id="SSF56281">
    <property type="entry name" value="Metallo-hydrolase/oxidoreductase"/>
    <property type="match status" value="1"/>
</dbReference>
<keyword evidence="5" id="KW-0963">Cytoplasm</keyword>
<evidence type="ECO:0000256" key="9">
    <source>
        <dbReference type="ARBA" id="ARBA00023242"/>
    </source>
</evidence>
<organism evidence="12 13">
    <name type="scientific">Stentor coeruleus</name>
    <dbReference type="NCBI Taxonomy" id="5963"/>
    <lineage>
        <taxon>Eukaryota</taxon>
        <taxon>Sar</taxon>
        <taxon>Alveolata</taxon>
        <taxon>Ciliophora</taxon>
        <taxon>Postciliodesmatophora</taxon>
        <taxon>Heterotrichea</taxon>
        <taxon>Heterotrichida</taxon>
        <taxon>Stentoridae</taxon>
        <taxon>Stentor</taxon>
    </lineage>
</organism>
<dbReference type="SMART" id="SM01027">
    <property type="entry name" value="Beta-Casp"/>
    <property type="match status" value="1"/>
</dbReference>
<evidence type="ECO:0000256" key="1">
    <source>
        <dbReference type="ARBA" id="ARBA00001947"/>
    </source>
</evidence>
<keyword evidence="6" id="KW-0479">Metal-binding</keyword>
<keyword evidence="7" id="KW-0378">Hydrolase</keyword>
<dbReference type="InterPro" id="IPR041897">
    <property type="entry name" value="INTS11-like_MBL-fold"/>
</dbReference>
<dbReference type="PANTHER" id="PTHR11203">
    <property type="entry name" value="CLEAVAGE AND POLYADENYLATION SPECIFICITY FACTOR FAMILY MEMBER"/>
    <property type="match status" value="1"/>
</dbReference>
<evidence type="ECO:0000259" key="11">
    <source>
        <dbReference type="SMART" id="SM01027"/>
    </source>
</evidence>
<evidence type="ECO:0000256" key="7">
    <source>
        <dbReference type="ARBA" id="ARBA00022801"/>
    </source>
</evidence>
<comment type="caution">
    <text evidence="12">The sequence shown here is derived from an EMBL/GenBank/DDBJ whole genome shotgun (WGS) entry which is preliminary data.</text>
</comment>
<keyword evidence="9" id="KW-0539">Nucleus</keyword>
<dbReference type="CDD" id="cd16291">
    <property type="entry name" value="INTS11-like_MBL-fold"/>
    <property type="match status" value="1"/>
</dbReference>
<evidence type="ECO:0000256" key="3">
    <source>
        <dbReference type="ARBA" id="ARBA00004496"/>
    </source>
</evidence>
<dbReference type="Pfam" id="PF16661">
    <property type="entry name" value="Lactamase_B_6"/>
    <property type="match status" value="1"/>
</dbReference>
<dbReference type="GO" id="GO:0005737">
    <property type="term" value="C:cytoplasm"/>
    <property type="evidence" value="ECO:0007669"/>
    <property type="project" value="UniProtKB-SubCell"/>
</dbReference>
<dbReference type="Gene3D" id="3.40.50.10890">
    <property type="match status" value="1"/>
</dbReference>
<gene>
    <name evidence="12" type="ORF">SteCoe_13776</name>
</gene>
<sequence>MSIEIIPLGAGKEVGRSCILVKMAGRTVMFDCGVHMGYDDERRYPYFSYLGNTTDYTPLIDVVLITHFHLDHCGALPYFTEMKGYNGPVIMSAPTRAIIPLMLDDFRKVCVEHKGETNFYTQEQIKECISKVRTIELHQTLTIGDINIRAYYAGHVLGAVMYYVECRGHSVVYTGDYNVVGDRHLRSAWIERLDPHVVISESTYATKFRELKMRREKVFLKKVMQTIDRGGKVLIPVFALGRAQELCILLDTYWQRAQLECAVHFAGTLTEKANQLYKTFINWCNENVQRVFLSRNMFDFQHITQFDRGTIKTKDPMVLIATPGMLHGGLSLAVFKEWCEDSRNTIIIPGYCVPGTVGHTLLKGADVVHIDGKEYDVRCEIQTISFSAHSDHRGILQVLRWVHPDNVVLVHGEEERMRGLSLEVQNSLSVPCYYPGNQEKLVIHCDVLTKLNIEYPLLNAHKQQYHQNFVSELFGEGKSGEISGFVYQDWIQESTLLFGCEINASIDEVREKIAGEVLDMVKIEEQTKGMLMITWESEKDALVASHFTCFEKSS</sequence>
<dbReference type="GO" id="GO:0004521">
    <property type="term" value="F:RNA endonuclease activity"/>
    <property type="evidence" value="ECO:0007669"/>
    <property type="project" value="TreeGrafter"/>
</dbReference>
<dbReference type="Pfam" id="PF07521">
    <property type="entry name" value="RMMBL"/>
    <property type="match status" value="1"/>
</dbReference>
<dbReference type="Pfam" id="PF10996">
    <property type="entry name" value="Beta-Casp"/>
    <property type="match status" value="1"/>
</dbReference>
<evidence type="ECO:0000256" key="5">
    <source>
        <dbReference type="ARBA" id="ARBA00022490"/>
    </source>
</evidence>
<dbReference type="GO" id="GO:0005634">
    <property type="term" value="C:nucleus"/>
    <property type="evidence" value="ECO:0007669"/>
    <property type="project" value="UniProtKB-SubCell"/>
</dbReference>
<comment type="cofactor">
    <cofactor evidence="1">
        <name>Zn(2+)</name>
        <dbReference type="ChEBI" id="CHEBI:29105"/>
    </cofactor>
</comment>
<dbReference type="FunFam" id="3.60.15.10:FF:000028">
    <property type="entry name" value="Integrator complex subunit 11 isoform X3"/>
    <property type="match status" value="1"/>
</dbReference>
<dbReference type="EMBL" id="MPUH01000251">
    <property type="protein sequence ID" value="OMJ85001.1"/>
    <property type="molecule type" value="Genomic_DNA"/>
</dbReference>
<dbReference type="InterPro" id="IPR050698">
    <property type="entry name" value="MBL"/>
</dbReference>
<comment type="similarity">
    <text evidence="4">Belongs to the metallo-beta-lactamase superfamily. RNA-metabolizing metallo-beta-lactamase-like family. INTS11 subfamily.</text>
</comment>
<dbReference type="OrthoDB" id="10249535at2759"/>
<evidence type="ECO:0000313" key="12">
    <source>
        <dbReference type="EMBL" id="OMJ85001.1"/>
    </source>
</evidence>
<dbReference type="InterPro" id="IPR036866">
    <property type="entry name" value="RibonucZ/Hydroxyglut_hydro"/>
</dbReference>
<evidence type="ECO:0000256" key="4">
    <source>
        <dbReference type="ARBA" id="ARBA00007093"/>
    </source>
</evidence>
<evidence type="ECO:0000256" key="6">
    <source>
        <dbReference type="ARBA" id="ARBA00022723"/>
    </source>
</evidence>
<dbReference type="GO" id="GO:0016787">
    <property type="term" value="F:hydrolase activity"/>
    <property type="evidence" value="ECO:0007669"/>
    <property type="project" value="UniProtKB-KW"/>
</dbReference>
<evidence type="ECO:0008006" key="14">
    <source>
        <dbReference type="Google" id="ProtNLM"/>
    </source>
</evidence>
<dbReference type="GO" id="GO:0016180">
    <property type="term" value="P:snRNA processing"/>
    <property type="evidence" value="ECO:0007669"/>
    <property type="project" value="TreeGrafter"/>
</dbReference>
<proteinExistence type="inferred from homology"/>